<reference evidence="3 4" key="1">
    <citation type="submission" date="2016-07" db="EMBL/GenBank/DDBJ databases">
        <title>Draft genome sequence of Prauserella sp. YIM 121212, isolated from alkaline soil.</title>
        <authorList>
            <person name="Ruckert C."/>
            <person name="Albersmeier A."/>
            <person name="Jiang C.-L."/>
            <person name="Jiang Y."/>
            <person name="Kalinowski J."/>
            <person name="Schneider O."/>
            <person name="Winkler A."/>
            <person name="Zotchev S.B."/>
        </authorList>
    </citation>
    <scope>NUCLEOTIDE SEQUENCE [LARGE SCALE GENOMIC DNA]</scope>
    <source>
        <strain evidence="3 4">YIM 121212</strain>
    </source>
</reference>
<sequence>MNDGYDAIVVGARVAGSTLATLLARAGWRVLLLDRDRFPSDTVSTHMMFPDTLQRFDELGLLARLRSEHDIPLVHFGWRVLGHQVAGDFTPVGGHDRGAAVRRIVLDTALTGLAEDAGAELRTGHAVTGLLGADPVEGVVLDSGERIRSRWVFGADGRVSTVARRLGVPSVRARRGEMAFLLAYWRGLPASEWCHLDIHERAALMSVPCEDGIHLLSLAGPPELTRGSAERRESAYRDGLRQFPAVLNPRLLDRARRVSPLVVVPETMMRGHYRQAAGPGWALLGDAGHFKHPTTAQGIGDAVQQAFHIAAQLTGGGDLTGYERWRDERAREHYDFSFDLARFGSPRAAAHYSGLAADPVAGRDFLDTFTKRRRPSEVYTPERLARWKAAWAYEDGQHRVRTLIEGAEPRALTKQVPACPEWTVRDLLAHLTGVVEDSERGAYFSAAADAWQDPAIAGERERWTEGHVRRRAGQDVPSVLGDFDEATRRFLTGLRRGTGPVARGPAWLLTAPVADLAVHLDDLCEALGVPVDDDTAVSRLGFAVYRGWLRARIVRAGLPALWLSDGVEQWVLGDGEPAAGVTAPRHELFRAITGRRGATRIRGLAWTGDPEPFLPILSPYPLPADERPVTPVTGSMKG</sequence>
<dbReference type="InterPro" id="IPR024344">
    <property type="entry name" value="MDMPI_metal-binding"/>
</dbReference>
<dbReference type="InterPro" id="IPR034660">
    <property type="entry name" value="DinB/YfiT-like"/>
</dbReference>
<dbReference type="InterPro" id="IPR002938">
    <property type="entry name" value="FAD-bd"/>
</dbReference>
<dbReference type="EMBL" id="MASU01000005">
    <property type="protein sequence ID" value="PXY36353.1"/>
    <property type="molecule type" value="Genomic_DNA"/>
</dbReference>
<dbReference type="RefSeq" id="WP_110336363.1">
    <property type="nucleotide sequence ID" value="NZ_JBHVKT010000001.1"/>
</dbReference>
<proteinExistence type="predicted"/>
<feature type="domain" description="FAD-binding" evidence="1">
    <location>
        <begin position="6"/>
        <end position="314"/>
    </location>
</feature>
<keyword evidence="4" id="KW-1185">Reference proteome</keyword>
<dbReference type="SUPFAM" id="SSF109854">
    <property type="entry name" value="DinB/YfiT-like putative metalloenzymes"/>
    <property type="match status" value="1"/>
</dbReference>
<evidence type="ECO:0000259" key="1">
    <source>
        <dbReference type="Pfam" id="PF01494"/>
    </source>
</evidence>
<dbReference type="InterPro" id="IPR036188">
    <property type="entry name" value="FAD/NAD-bd_sf"/>
</dbReference>
<evidence type="ECO:0000313" key="3">
    <source>
        <dbReference type="EMBL" id="PXY36353.1"/>
    </source>
</evidence>
<dbReference type="PANTHER" id="PTHR42685">
    <property type="entry name" value="GERANYLGERANYL DIPHOSPHATE REDUCTASE"/>
    <property type="match status" value="1"/>
</dbReference>
<organism evidence="3 4">
    <name type="scientific">Prauserella flavalba</name>
    <dbReference type="NCBI Taxonomy" id="1477506"/>
    <lineage>
        <taxon>Bacteria</taxon>
        <taxon>Bacillati</taxon>
        <taxon>Actinomycetota</taxon>
        <taxon>Actinomycetes</taxon>
        <taxon>Pseudonocardiales</taxon>
        <taxon>Pseudonocardiaceae</taxon>
        <taxon>Prauserella</taxon>
    </lineage>
</organism>
<feature type="domain" description="Mycothiol-dependent maleylpyruvate isomerase metal-binding" evidence="2">
    <location>
        <begin position="396"/>
        <end position="523"/>
    </location>
</feature>
<evidence type="ECO:0000259" key="2">
    <source>
        <dbReference type="Pfam" id="PF11716"/>
    </source>
</evidence>
<comment type="caution">
    <text evidence="3">The sequence shown here is derived from an EMBL/GenBank/DDBJ whole genome shotgun (WGS) entry which is preliminary data.</text>
</comment>
<dbReference type="InterPro" id="IPR050407">
    <property type="entry name" value="Geranylgeranyl_reductase"/>
</dbReference>
<dbReference type="SUPFAM" id="SSF51905">
    <property type="entry name" value="FAD/NAD(P)-binding domain"/>
    <property type="match status" value="1"/>
</dbReference>
<dbReference type="Gene3D" id="1.20.120.450">
    <property type="entry name" value="dinb family like domain"/>
    <property type="match status" value="1"/>
</dbReference>
<dbReference type="Gene3D" id="3.50.50.60">
    <property type="entry name" value="FAD/NAD(P)-binding domain"/>
    <property type="match status" value="1"/>
</dbReference>
<dbReference type="OrthoDB" id="103324at2"/>
<gene>
    <name evidence="3" type="ORF">BA062_13150</name>
</gene>
<dbReference type="GO" id="GO:0071949">
    <property type="term" value="F:FAD binding"/>
    <property type="evidence" value="ECO:0007669"/>
    <property type="project" value="InterPro"/>
</dbReference>
<dbReference type="AlphaFoldDB" id="A0A318LP99"/>
<evidence type="ECO:0000313" key="4">
    <source>
        <dbReference type="Proteomes" id="UP000247892"/>
    </source>
</evidence>
<name>A0A318LP99_9PSEU</name>
<protein>
    <submittedName>
        <fullName evidence="3">Uncharacterized protein</fullName>
    </submittedName>
</protein>
<dbReference type="Proteomes" id="UP000247892">
    <property type="component" value="Unassembled WGS sequence"/>
</dbReference>
<dbReference type="NCBIfam" id="TIGR03083">
    <property type="entry name" value="maleylpyruvate isomerase family mycothiol-dependent enzyme"/>
    <property type="match status" value="1"/>
</dbReference>
<accession>A0A318LP99</accession>
<dbReference type="InterPro" id="IPR017517">
    <property type="entry name" value="Maleyloyr_isom"/>
</dbReference>
<dbReference type="Pfam" id="PF01494">
    <property type="entry name" value="FAD_binding_3"/>
    <property type="match status" value="1"/>
</dbReference>
<dbReference type="Pfam" id="PF11716">
    <property type="entry name" value="MDMPI_N"/>
    <property type="match status" value="1"/>
</dbReference>
<dbReference type="PANTHER" id="PTHR42685:SF22">
    <property type="entry name" value="CONDITIONED MEDIUM FACTOR RECEPTOR 1"/>
    <property type="match status" value="1"/>
</dbReference>
<dbReference type="GO" id="GO:0046872">
    <property type="term" value="F:metal ion binding"/>
    <property type="evidence" value="ECO:0007669"/>
    <property type="project" value="InterPro"/>
</dbReference>
<dbReference type="PRINTS" id="PR00420">
    <property type="entry name" value="RNGMNOXGNASE"/>
</dbReference>